<protein>
    <recommendedName>
        <fullName evidence="1">WASH complex subunit 4 N-terminal domain-containing protein</fullName>
    </recommendedName>
</protein>
<comment type="caution">
    <text evidence="2">The sequence shown here is derived from an EMBL/GenBank/DDBJ whole genome shotgun (WGS) entry which is preliminary data.</text>
</comment>
<dbReference type="AlphaFoldDB" id="A0A8J5LLK1"/>
<dbReference type="GO" id="GO:0007032">
    <property type="term" value="P:endosome organization"/>
    <property type="evidence" value="ECO:0007669"/>
    <property type="project" value="TreeGrafter"/>
</dbReference>
<dbReference type="InterPro" id="IPR028191">
    <property type="entry name" value="WASH-4_N"/>
</dbReference>
<evidence type="ECO:0000313" key="2">
    <source>
        <dbReference type="EMBL" id="KAG6530296.1"/>
    </source>
</evidence>
<dbReference type="EMBL" id="JACMSC010000003">
    <property type="protein sequence ID" value="KAG6530296.1"/>
    <property type="molecule type" value="Genomic_DNA"/>
</dbReference>
<evidence type="ECO:0000313" key="3">
    <source>
        <dbReference type="Proteomes" id="UP000734854"/>
    </source>
</evidence>
<keyword evidence="3" id="KW-1185">Reference proteome</keyword>
<dbReference type="GO" id="GO:0016197">
    <property type="term" value="P:endosomal transport"/>
    <property type="evidence" value="ECO:0007669"/>
    <property type="project" value="TreeGrafter"/>
</dbReference>
<name>A0A8J5LLK1_ZINOF</name>
<dbReference type="Proteomes" id="UP000734854">
    <property type="component" value="Unassembled WGS sequence"/>
</dbReference>
<reference evidence="2 3" key="1">
    <citation type="submission" date="2020-08" db="EMBL/GenBank/DDBJ databases">
        <title>Plant Genome Project.</title>
        <authorList>
            <person name="Zhang R.-G."/>
        </authorList>
    </citation>
    <scope>NUCLEOTIDE SEQUENCE [LARGE SCALE GENOMIC DNA]</scope>
    <source>
        <tissue evidence="2">Rhizome</tissue>
    </source>
</reference>
<dbReference type="GO" id="GO:0071203">
    <property type="term" value="C:WASH complex"/>
    <property type="evidence" value="ECO:0007669"/>
    <property type="project" value="InterPro"/>
</dbReference>
<organism evidence="2 3">
    <name type="scientific">Zingiber officinale</name>
    <name type="common">Ginger</name>
    <name type="synonym">Amomum zingiber</name>
    <dbReference type="NCBI Taxonomy" id="94328"/>
    <lineage>
        <taxon>Eukaryota</taxon>
        <taxon>Viridiplantae</taxon>
        <taxon>Streptophyta</taxon>
        <taxon>Embryophyta</taxon>
        <taxon>Tracheophyta</taxon>
        <taxon>Spermatophyta</taxon>
        <taxon>Magnoliopsida</taxon>
        <taxon>Liliopsida</taxon>
        <taxon>Zingiberales</taxon>
        <taxon>Zingiberaceae</taxon>
        <taxon>Zingiber</taxon>
    </lineage>
</organism>
<proteinExistence type="predicted"/>
<feature type="domain" description="WASH complex subunit 4 N-terminal" evidence="1">
    <location>
        <begin position="52"/>
        <end position="230"/>
    </location>
</feature>
<dbReference type="PANTHER" id="PTHR31409:SF0">
    <property type="entry name" value="WASH COMPLEX SUBUNIT 4"/>
    <property type="match status" value="1"/>
</dbReference>
<dbReference type="GO" id="GO:0005768">
    <property type="term" value="C:endosome"/>
    <property type="evidence" value="ECO:0007669"/>
    <property type="project" value="TreeGrafter"/>
</dbReference>
<dbReference type="Pfam" id="PF14745">
    <property type="entry name" value="WASH-4_N"/>
    <property type="match status" value="1"/>
</dbReference>
<gene>
    <name evidence="2" type="ORF">ZIOFF_012523</name>
</gene>
<dbReference type="InterPro" id="IPR027307">
    <property type="entry name" value="WASH7"/>
</dbReference>
<dbReference type="PANTHER" id="PTHR31409">
    <property type="entry name" value="WASH COMPLEX SUBUNIT 4"/>
    <property type="match status" value="1"/>
</dbReference>
<sequence length="347" mass="39855">MPLTASLQRVTGLLEQQEKLRRAVDEWRTRSHDLLRDLAGDPFSIPSFAPTTTDPIRLFVCPIEHSQLSTILRSDNVSLSKFISVFSYDCIEISNLSNLASKRLFRQLQLFGHRSSPQEVLLEGEPQKAFGESLSLFIELYETTIRMAELLGNLLQQLNSVYSIGDKNVRPLNSIKNLMLRTAFEALGEGLAVFLVLDEIIKQNEHIKNYLSSFSSAQKKLESDCQHDGIEFFLIEVREDFQMLAATKRCTYGKILTQRMMTRVHKDDQWGMKVEWWCYGVDLHMMLSKVKLEIDTFDITVEDIDLLDQVVVHFEKLLEVNFFKVSAICFVLPINDQGSCTYCCTFD</sequence>
<evidence type="ECO:0000259" key="1">
    <source>
        <dbReference type="Pfam" id="PF14745"/>
    </source>
</evidence>
<accession>A0A8J5LLK1</accession>